<dbReference type="RefSeq" id="WP_073291284.1">
    <property type="nucleotide sequence ID" value="NZ_FRCP01000026.1"/>
</dbReference>
<keyword evidence="1" id="KW-1133">Transmembrane helix</keyword>
<dbReference type="STRING" id="1120996.SAMN02746066_04311"/>
<organism evidence="2 3">
    <name type="scientific">Anaerosporobacter mobilis DSM 15930</name>
    <dbReference type="NCBI Taxonomy" id="1120996"/>
    <lineage>
        <taxon>Bacteria</taxon>
        <taxon>Bacillati</taxon>
        <taxon>Bacillota</taxon>
        <taxon>Clostridia</taxon>
        <taxon>Lachnospirales</taxon>
        <taxon>Lachnospiraceae</taxon>
        <taxon>Anaerosporobacter</taxon>
    </lineage>
</organism>
<evidence type="ECO:0000256" key="1">
    <source>
        <dbReference type="SAM" id="Phobius"/>
    </source>
</evidence>
<dbReference type="AlphaFoldDB" id="A0A1M7N9C4"/>
<proteinExistence type="predicted"/>
<evidence type="ECO:0000313" key="3">
    <source>
        <dbReference type="Proteomes" id="UP000184038"/>
    </source>
</evidence>
<name>A0A1M7N9C4_9FIRM</name>
<keyword evidence="3" id="KW-1185">Reference proteome</keyword>
<keyword evidence="1" id="KW-0812">Transmembrane</keyword>
<evidence type="ECO:0000313" key="2">
    <source>
        <dbReference type="EMBL" id="SHN00199.1"/>
    </source>
</evidence>
<sequence>MSETKFISEAEYLKFKDGLRSIIIKIVVGFVIGLVLGLATEMGAGSIMIGILFAGMPYAWSVIPVSALGWIAILIKFFAAILLGWIITPIAFIYNLVQMKRYEKAVAEHIIGERNVTE</sequence>
<gene>
    <name evidence="2" type="ORF">SAMN02746066_04311</name>
</gene>
<feature type="transmembrane region" description="Helical" evidence="1">
    <location>
        <begin position="47"/>
        <end position="71"/>
    </location>
</feature>
<reference evidence="2 3" key="1">
    <citation type="submission" date="2016-11" db="EMBL/GenBank/DDBJ databases">
        <authorList>
            <person name="Jaros S."/>
            <person name="Januszkiewicz K."/>
            <person name="Wedrychowicz H."/>
        </authorList>
    </citation>
    <scope>NUCLEOTIDE SEQUENCE [LARGE SCALE GENOMIC DNA]</scope>
    <source>
        <strain evidence="2 3">DSM 15930</strain>
    </source>
</reference>
<feature type="transmembrane region" description="Helical" evidence="1">
    <location>
        <begin position="77"/>
        <end position="97"/>
    </location>
</feature>
<feature type="transmembrane region" description="Helical" evidence="1">
    <location>
        <begin position="22"/>
        <end position="40"/>
    </location>
</feature>
<accession>A0A1M7N9C4</accession>
<dbReference type="Proteomes" id="UP000184038">
    <property type="component" value="Unassembled WGS sequence"/>
</dbReference>
<protein>
    <submittedName>
        <fullName evidence="2">Uncharacterized protein</fullName>
    </submittedName>
</protein>
<dbReference type="EMBL" id="FRCP01000026">
    <property type="protein sequence ID" value="SHN00199.1"/>
    <property type="molecule type" value="Genomic_DNA"/>
</dbReference>
<keyword evidence="1" id="KW-0472">Membrane</keyword>